<evidence type="ECO:0000256" key="3">
    <source>
        <dbReference type="ARBA" id="ARBA00022741"/>
    </source>
</evidence>
<sequence length="482" mass="53178">MVQVTAGPRSDMPAEGVTEVTFSTWPWQHWAKERPSAVALSFGGQQFSWAELADRVEEYAQGLVEQGLKRDQLVAAVAPNSVSLIWLLLATLRAGGRYVGLNPRLSQKELSAQLAQLECDFIWYPAKSGMDVGSGQALPTRLQLLPPQAPRLVPVTWQPSRAATLTMTSGSTGQPKAVVHNAQSHLASAAGLLQWMIFEPEDNWLLSLPLFHISGMAIVWRWLYRGAQLVIESSQGLEQDLQTVTHASLVPTQLQRLLASSQTSPLTLKRVLLGGAVIPVSLTEQARQAGIECWCGYGMTEMASTVTAKLADSSAGVGAILPGRKLMLKDGEVLVKGRTLAMGYYRNRTVFPLCDEEWFATKDLADWHDEELFIRGRKDNMFIAGGENIQPEEIEKVLLAHPEVHQVFVLPVEDTEYGQRPVAVVATTSELDARLEGELGDYMKQQVMGFRRPVKYFSLPSHLSAGGIKISRRQLAQWLAEQ</sequence>
<dbReference type="InterPro" id="IPR042099">
    <property type="entry name" value="ANL_N_sf"/>
</dbReference>
<dbReference type="GO" id="GO:0009234">
    <property type="term" value="P:menaquinone biosynthetic process"/>
    <property type="evidence" value="ECO:0007669"/>
    <property type="project" value="UniProtKB-KW"/>
</dbReference>
<dbReference type="NCBIfam" id="NF006539">
    <property type="entry name" value="PRK09029.1"/>
    <property type="match status" value="1"/>
</dbReference>
<dbReference type="InterPro" id="IPR020845">
    <property type="entry name" value="AMP-binding_CS"/>
</dbReference>
<dbReference type="InterPro" id="IPR045851">
    <property type="entry name" value="AMP-bd_C_sf"/>
</dbReference>
<dbReference type="PANTHER" id="PTHR43767">
    <property type="entry name" value="LONG-CHAIN-FATTY-ACID--COA LIGASE"/>
    <property type="match status" value="1"/>
</dbReference>
<gene>
    <name evidence="7" type="ORF">H744_2c2762</name>
</gene>
<dbReference type="InterPro" id="IPR000873">
    <property type="entry name" value="AMP-dep_synth/lig_dom"/>
</dbReference>
<dbReference type="Proteomes" id="UP000032303">
    <property type="component" value="Chromosome 2"/>
</dbReference>
<organism evidence="7 8">
    <name type="scientific">Photobacterium gaetbulicola Gung47</name>
    <dbReference type="NCBI Taxonomy" id="658445"/>
    <lineage>
        <taxon>Bacteria</taxon>
        <taxon>Pseudomonadati</taxon>
        <taxon>Pseudomonadota</taxon>
        <taxon>Gammaproteobacteria</taxon>
        <taxon>Vibrionales</taxon>
        <taxon>Vibrionaceae</taxon>
        <taxon>Photobacterium</taxon>
    </lineage>
</organism>
<keyword evidence="3" id="KW-0547">Nucleotide-binding</keyword>
<dbReference type="InterPro" id="IPR050237">
    <property type="entry name" value="ATP-dep_AMP-bd_enzyme"/>
</dbReference>
<reference evidence="7 8" key="1">
    <citation type="submission" date="2013-05" db="EMBL/GenBank/DDBJ databases">
        <title>Complete genome sequence of the lipase-producing bacterium Photobacterium gaetbulicola Gung47.</title>
        <authorList>
            <person name="Kim Y.-O."/>
        </authorList>
    </citation>
    <scope>NUCLEOTIDE SEQUENCE [LARGE SCALE GENOMIC DNA]</scope>
    <source>
        <strain evidence="7 8">Gung47</strain>
    </source>
</reference>
<dbReference type="Pfam" id="PF13193">
    <property type="entry name" value="AMP-binding_C"/>
    <property type="match status" value="1"/>
</dbReference>
<evidence type="ECO:0000313" key="7">
    <source>
        <dbReference type="EMBL" id="AJR09416.1"/>
    </source>
</evidence>
<dbReference type="GO" id="GO:0005524">
    <property type="term" value="F:ATP binding"/>
    <property type="evidence" value="ECO:0007669"/>
    <property type="project" value="UniProtKB-KW"/>
</dbReference>
<evidence type="ECO:0000313" key="8">
    <source>
        <dbReference type="Proteomes" id="UP000032303"/>
    </source>
</evidence>
<keyword evidence="1" id="KW-0474">Menaquinone biosynthesis</keyword>
<dbReference type="PATRIC" id="fig|658445.3.peg.4801"/>
<accession>A0A0C5WCJ1</accession>
<dbReference type="PANTHER" id="PTHR43767:SF1">
    <property type="entry name" value="NONRIBOSOMAL PEPTIDE SYNTHASE PES1 (EUROFUNG)-RELATED"/>
    <property type="match status" value="1"/>
</dbReference>
<dbReference type="Pfam" id="PF00501">
    <property type="entry name" value="AMP-binding"/>
    <property type="match status" value="1"/>
</dbReference>
<dbReference type="Gene3D" id="3.30.300.30">
    <property type="match status" value="1"/>
</dbReference>
<evidence type="ECO:0000259" key="6">
    <source>
        <dbReference type="Pfam" id="PF13193"/>
    </source>
</evidence>
<dbReference type="InterPro" id="IPR025110">
    <property type="entry name" value="AMP-bd_C"/>
</dbReference>
<dbReference type="HOGENOM" id="CLU_000022_59_0_6"/>
<proteinExistence type="predicted"/>
<evidence type="ECO:0000256" key="1">
    <source>
        <dbReference type="ARBA" id="ARBA00022428"/>
    </source>
</evidence>
<protein>
    <submittedName>
        <fullName evidence="7">O-succinylbenzoic acid--CoA ligase</fullName>
    </submittedName>
</protein>
<dbReference type="CDD" id="cd17630">
    <property type="entry name" value="OSB_MenE-like"/>
    <property type="match status" value="1"/>
</dbReference>
<dbReference type="InterPro" id="IPR010192">
    <property type="entry name" value="MenE"/>
</dbReference>
<evidence type="ECO:0000259" key="5">
    <source>
        <dbReference type="Pfam" id="PF00501"/>
    </source>
</evidence>
<dbReference type="PROSITE" id="PS00455">
    <property type="entry name" value="AMP_BINDING"/>
    <property type="match status" value="1"/>
</dbReference>
<evidence type="ECO:0000256" key="4">
    <source>
        <dbReference type="ARBA" id="ARBA00022840"/>
    </source>
</evidence>
<name>A0A0C5WCJ1_9GAMM</name>
<dbReference type="EMBL" id="CP005974">
    <property type="protein sequence ID" value="AJR09416.1"/>
    <property type="molecule type" value="Genomic_DNA"/>
</dbReference>
<dbReference type="SUPFAM" id="SSF56801">
    <property type="entry name" value="Acetyl-CoA synthetase-like"/>
    <property type="match status" value="1"/>
</dbReference>
<feature type="domain" description="AMP-binding enzyme C-terminal" evidence="6">
    <location>
        <begin position="393"/>
        <end position="450"/>
    </location>
</feature>
<dbReference type="Gene3D" id="3.40.50.12780">
    <property type="entry name" value="N-terminal domain of ligase-like"/>
    <property type="match status" value="1"/>
</dbReference>
<dbReference type="KEGG" id="pgb:H744_2c2762"/>
<keyword evidence="2 7" id="KW-0436">Ligase</keyword>
<dbReference type="AlphaFoldDB" id="A0A0C5WCJ1"/>
<feature type="domain" description="AMP-dependent synthetase/ligase" evidence="5">
    <location>
        <begin position="28"/>
        <end position="345"/>
    </location>
</feature>
<keyword evidence="4" id="KW-0067">ATP-binding</keyword>
<keyword evidence="8" id="KW-1185">Reference proteome</keyword>
<dbReference type="STRING" id="658445.H744_2c2762"/>
<dbReference type="NCBIfam" id="TIGR01923">
    <property type="entry name" value="menE"/>
    <property type="match status" value="1"/>
</dbReference>
<dbReference type="GO" id="GO:0008756">
    <property type="term" value="F:o-succinylbenzoate-CoA ligase activity"/>
    <property type="evidence" value="ECO:0007669"/>
    <property type="project" value="InterPro"/>
</dbReference>
<evidence type="ECO:0000256" key="2">
    <source>
        <dbReference type="ARBA" id="ARBA00022598"/>
    </source>
</evidence>